<feature type="transmembrane region" description="Helical" evidence="10">
    <location>
        <begin position="482"/>
        <end position="503"/>
    </location>
</feature>
<feature type="transmembrane region" description="Helical" evidence="10">
    <location>
        <begin position="249"/>
        <end position="265"/>
    </location>
</feature>
<evidence type="ECO:0000256" key="1">
    <source>
        <dbReference type="ARBA" id="ARBA00004429"/>
    </source>
</evidence>
<dbReference type="GO" id="GO:0020037">
    <property type="term" value="F:heme binding"/>
    <property type="evidence" value="ECO:0007669"/>
    <property type="project" value="InterPro"/>
</dbReference>
<dbReference type="AlphaFoldDB" id="A0A5M6ZMM3"/>
<dbReference type="GO" id="GO:0005886">
    <property type="term" value="C:plasma membrane"/>
    <property type="evidence" value="ECO:0007669"/>
    <property type="project" value="UniProtKB-SubCell"/>
</dbReference>
<dbReference type="Pfam" id="PF01578">
    <property type="entry name" value="Cytochrom_C_asm"/>
    <property type="match status" value="1"/>
</dbReference>
<protein>
    <submittedName>
        <fullName evidence="13">Heme lyase CcmF/NrfE family subunit</fullName>
    </submittedName>
</protein>
<keyword evidence="5 10" id="KW-0812">Transmembrane</keyword>
<evidence type="ECO:0000313" key="14">
    <source>
        <dbReference type="Proteomes" id="UP000325122"/>
    </source>
</evidence>
<evidence type="ECO:0000259" key="12">
    <source>
        <dbReference type="Pfam" id="PF16327"/>
    </source>
</evidence>
<sequence>MIAEIGRFLIALAFIACLAQTLLAWRGADQGGRSGAARAGAAAAEIAVIAAGLAFLLLIISFLRSDFSIAYVASHSHVDKPLIYKISGAWGGHEGSMLLWCWILALFGLGLARIGPKDLALRSRAVSFQGLLSTLFFAFLAFASNPFERILPAPIQGADLNPILQDPLLAIHPPMLYVGYVGLSAAFAIAAAGLVQRSGGRALASALRPWALGAWASLTAGIALGAWWAYYELGWGGWWFWDPVENASFMPWLLGAALIHSAIATEKRGAFPGWTVFLALIAYILSILGAFLVRSGVITSVHAFALDPERGVWILGMLGVSAVAGFFLFALRAGSLGEGDGFEPTSREAFIGANNLLLAVTAGVVLIGTLYPLFVDIMGWPMISVGPPYFDASATPLLILAAALMPLAPFLPWANGGAKPGLKQMRAALLLLPVAGVVIAFVWFGAPVMAVAAGGVGAWALAGAAMDARIHWQTAKSRTARLALSGRALAHAGVGFIALGGAADASRPADIHRALAPGESMTIAGRTLTLEDVRRADGPNFMADRATIRVDGRSTVRPERRFYPAANQTTREVGLGSDVRGDIYLSIGEARTREDGVMAYEVRAAFHPLVWMLGLGAFLVVTGGGLALCARVTGGVPAKVKVKVKRESAEAPETPAGAGSGQA</sequence>
<feature type="transmembrane region" description="Helical" evidence="10">
    <location>
        <begin position="609"/>
        <end position="629"/>
    </location>
</feature>
<dbReference type="InterPro" id="IPR002541">
    <property type="entry name" value="Cyt_c_assembly"/>
</dbReference>
<evidence type="ECO:0000256" key="7">
    <source>
        <dbReference type="ARBA" id="ARBA00022989"/>
    </source>
</evidence>
<dbReference type="PANTHER" id="PTHR43653">
    <property type="entry name" value="CYTOCHROME C ASSEMBLY PROTEIN-RELATED"/>
    <property type="match status" value="1"/>
</dbReference>
<dbReference type="InterPro" id="IPR003568">
    <property type="entry name" value="Cyt_c_biogenesis_CcmF"/>
</dbReference>
<comment type="subcellular location">
    <subcellularLocation>
        <location evidence="1">Cell inner membrane</location>
        <topology evidence="1">Multi-pass membrane protein</topology>
    </subcellularLocation>
</comment>
<organism evidence="13 14">
    <name type="scientific">Alkalicaulis satelles</name>
    <dbReference type="NCBI Taxonomy" id="2609175"/>
    <lineage>
        <taxon>Bacteria</taxon>
        <taxon>Pseudomonadati</taxon>
        <taxon>Pseudomonadota</taxon>
        <taxon>Alphaproteobacteria</taxon>
        <taxon>Maricaulales</taxon>
        <taxon>Maricaulaceae</taxon>
        <taxon>Alkalicaulis</taxon>
    </lineage>
</organism>
<dbReference type="RefSeq" id="WP_150022196.1">
    <property type="nucleotide sequence ID" value="NZ_VWOJ01000001.1"/>
</dbReference>
<feature type="transmembrane region" description="Helical" evidence="10">
    <location>
        <begin position="175"/>
        <end position="195"/>
    </location>
</feature>
<dbReference type="InterPro" id="IPR032523">
    <property type="entry name" value="CcmF_C"/>
</dbReference>
<feature type="transmembrane region" description="Helical" evidence="10">
    <location>
        <begin position="450"/>
        <end position="470"/>
    </location>
</feature>
<dbReference type="InterPro" id="IPR003567">
    <property type="entry name" value="Cyt_c_biogenesis"/>
</dbReference>
<feature type="domain" description="Cytochrome c assembly protein" evidence="11">
    <location>
        <begin position="90"/>
        <end position="295"/>
    </location>
</feature>
<dbReference type="PANTHER" id="PTHR43653:SF1">
    <property type="entry name" value="CYTOCHROME C-TYPE BIOGENESIS PROTEIN CCMF"/>
    <property type="match status" value="1"/>
</dbReference>
<keyword evidence="13" id="KW-0456">Lyase</keyword>
<feature type="transmembrane region" description="Helical" evidence="10">
    <location>
        <begin position="37"/>
        <end position="63"/>
    </location>
</feature>
<comment type="caution">
    <text evidence="13">The sequence shown here is derived from an EMBL/GenBank/DDBJ whole genome shotgun (WGS) entry which is preliminary data.</text>
</comment>
<comment type="function">
    <text evidence="9">Required for the biogenesis of c-type cytochromes. Possible subunit of a heme lyase.</text>
</comment>
<gene>
    <name evidence="13" type="ORF">F1654_04050</name>
</gene>
<evidence type="ECO:0000256" key="8">
    <source>
        <dbReference type="ARBA" id="ARBA00023136"/>
    </source>
</evidence>
<name>A0A5M6ZMM3_9PROT</name>
<keyword evidence="6" id="KW-0201">Cytochrome c-type biogenesis</keyword>
<comment type="similarity">
    <text evidence="2">Belongs to the CcmF/CycK/Ccl1/NrfE/CcsA family.</text>
</comment>
<feature type="transmembrane region" description="Helical" evidence="10">
    <location>
        <begin position="311"/>
        <end position="331"/>
    </location>
</feature>
<feature type="transmembrane region" description="Helical" evidence="10">
    <location>
        <begin position="394"/>
        <end position="415"/>
    </location>
</feature>
<evidence type="ECO:0000313" key="13">
    <source>
        <dbReference type="EMBL" id="KAA5805165.1"/>
    </source>
</evidence>
<evidence type="ECO:0000256" key="6">
    <source>
        <dbReference type="ARBA" id="ARBA00022748"/>
    </source>
</evidence>
<evidence type="ECO:0000256" key="9">
    <source>
        <dbReference type="ARBA" id="ARBA00037230"/>
    </source>
</evidence>
<dbReference type="PRINTS" id="PR01411">
    <property type="entry name" value="CCMFBIOGNSIS"/>
</dbReference>
<feature type="transmembrane region" description="Helical" evidence="10">
    <location>
        <begin position="207"/>
        <end position="229"/>
    </location>
</feature>
<evidence type="ECO:0000256" key="5">
    <source>
        <dbReference type="ARBA" id="ARBA00022692"/>
    </source>
</evidence>
<dbReference type="Proteomes" id="UP000325122">
    <property type="component" value="Unassembled WGS sequence"/>
</dbReference>
<feature type="transmembrane region" description="Helical" evidence="10">
    <location>
        <begin position="126"/>
        <end position="144"/>
    </location>
</feature>
<keyword evidence="8 10" id="KW-0472">Membrane</keyword>
<dbReference type="GO" id="GO:0015232">
    <property type="term" value="F:heme transmembrane transporter activity"/>
    <property type="evidence" value="ECO:0007669"/>
    <property type="project" value="InterPro"/>
</dbReference>
<evidence type="ECO:0000259" key="11">
    <source>
        <dbReference type="Pfam" id="PF01578"/>
    </source>
</evidence>
<dbReference type="NCBIfam" id="NF007691">
    <property type="entry name" value="PRK10369.1"/>
    <property type="match status" value="1"/>
</dbReference>
<evidence type="ECO:0000256" key="3">
    <source>
        <dbReference type="ARBA" id="ARBA00022475"/>
    </source>
</evidence>
<feature type="transmembrane region" description="Helical" evidence="10">
    <location>
        <begin position="352"/>
        <end position="374"/>
    </location>
</feature>
<feature type="transmembrane region" description="Helical" evidence="10">
    <location>
        <begin position="6"/>
        <end position="25"/>
    </location>
</feature>
<proteinExistence type="inferred from homology"/>
<keyword evidence="14" id="KW-1185">Reference proteome</keyword>
<dbReference type="GO" id="GO:0016829">
    <property type="term" value="F:lyase activity"/>
    <property type="evidence" value="ECO:0007669"/>
    <property type="project" value="UniProtKB-KW"/>
</dbReference>
<feature type="domain" description="Cytochrome c-type biogenesis protein CcmF C-terminal" evidence="12">
    <location>
        <begin position="315"/>
        <end position="631"/>
    </location>
</feature>
<feature type="transmembrane region" description="Helical" evidence="10">
    <location>
        <begin position="97"/>
        <end position="114"/>
    </location>
</feature>
<keyword evidence="3" id="KW-1003">Cell membrane</keyword>
<dbReference type="GO" id="GO:0017004">
    <property type="term" value="P:cytochrome complex assembly"/>
    <property type="evidence" value="ECO:0007669"/>
    <property type="project" value="UniProtKB-KW"/>
</dbReference>
<accession>A0A5M6ZMM3</accession>
<feature type="transmembrane region" description="Helical" evidence="10">
    <location>
        <begin position="427"/>
        <end position="444"/>
    </location>
</feature>
<reference evidence="13 14" key="1">
    <citation type="submission" date="2019-09" db="EMBL/GenBank/DDBJ databases">
        <authorList>
            <person name="Kevbrin V."/>
            <person name="Grouzdev D.S."/>
        </authorList>
    </citation>
    <scope>NUCLEOTIDE SEQUENCE [LARGE SCALE GENOMIC DNA]</scope>
    <source>
        <strain evidence="13 14">G-192</strain>
    </source>
</reference>
<keyword evidence="4" id="KW-0997">Cell inner membrane</keyword>
<evidence type="ECO:0000256" key="4">
    <source>
        <dbReference type="ARBA" id="ARBA00022519"/>
    </source>
</evidence>
<feature type="transmembrane region" description="Helical" evidence="10">
    <location>
        <begin position="277"/>
        <end position="305"/>
    </location>
</feature>
<keyword evidence="7 10" id="KW-1133">Transmembrane helix</keyword>
<dbReference type="Pfam" id="PF16327">
    <property type="entry name" value="CcmF_C"/>
    <property type="match status" value="1"/>
</dbReference>
<evidence type="ECO:0000256" key="10">
    <source>
        <dbReference type="SAM" id="Phobius"/>
    </source>
</evidence>
<dbReference type="PRINTS" id="PR01410">
    <property type="entry name" value="CCBIOGENESIS"/>
</dbReference>
<dbReference type="EMBL" id="VWOJ01000001">
    <property type="protein sequence ID" value="KAA5805165.1"/>
    <property type="molecule type" value="Genomic_DNA"/>
</dbReference>
<evidence type="ECO:0000256" key="2">
    <source>
        <dbReference type="ARBA" id="ARBA00009186"/>
    </source>
</evidence>